<feature type="transmembrane region" description="Helical" evidence="7">
    <location>
        <begin position="125"/>
        <end position="144"/>
    </location>
</feature>
<evidence type="ECO:0000313" key="9">
    <source>
        <dbReference type="EMBL" id="CAD8948406.1"/>
    </source>
</evidence>
<evidence type="ECO:0000256" key="1">
    <source>
        <dbReference type="ARBA" id="ARBA00004141"/>
    </source>
</evidence>
<dbReference type="PANTHER" id="PTHR48041">
    <property type="entry name" value="ABC TRANSPORTER G FAMILY MEMBER 28"/>
    <property type="match status" value="1"/>
</dbReference>
<protein>
    <recommendedName>
        <fullName evidence="8">ABC-2 type transporter transmembrane domain-containing protein</fullName>
    </recommendedName>
</protein>
<feature type="transmembrane region" description="Helical" evidence="7">
    <location>
        <begin position="151"/>
        <end position="170"/>
    </location>
</feature>
<feature type="domain" description="ABC-2 type transporter transmembrane" evidence="8">
    <location>
        <begin position="1"/>
        <end position="174"/>
    </location>
</feature>
<evidence type="ECO:0000256" key="4">
    <source>
        <dbReference type="ARBA" id="ARBA00022989"/>
    </source>
</evidence>
<gene>
    <name evidence="9" type="ORF">HAND00432_LOCUS2924</name>
</gene>
<proteinExistence type="predicted"/>
<sequence length="287" mass="32555">MFYGVGLNQRSVQDRTGALYFVLTTQIFSAQASMRVFLEERDLFLRERIAGTYRTSAYFWSKSIADTPLQLLFALIFSAMSYYFVGLQPGLLHVLKYCLTIVITTLAAESYVIMVGAWVPDDKTAAILGPVAFALMSLFGGFFLNIDSLPFFVSWLQYLSLFKYSFAAIMQNEFRGLKFTCDGEDRGAWLESLDDSTKAHVEEFIHLIPCPTPDGETHLHRLKLDQVAVWPCIAILVLMAVGFRVLGFVALRRRSRKLMSGQQRERKCPVLPRNRGAKKPADHPKQE</sequence>
<keyword evidence="4 7" id="KW-1133">Transmembrane helix</keyword>
<evidence type="ECO:0000256" key="2">
    <source>
        <dbReference type="ARBA" id="ARBA00022448"/>
    </source>
</evidence>
<keyword evidence="5 7" id="KW-0472">Membrane</keyword>
<accession>A0A7S1GRE1</accession>
<evidence type="ECO:0000256" key="5">
    <source>
        <dbReference type="ARBA" id="ARBA00023136"/>
    </source>
</evidence>
<evidence type="ECO:0000256" key="7">
    <source>
        <dbReference type="SAM" id="Phobius"/>
    </source>
</evidence>
<evidence type="ECO:0000259" key="8">
    <source>
        <dbReference type="Pfam" id="PF01061"/>
    </source>
</evidence>
<feature type="transmembrane region" description="Helical" evidence="7">
    <location>
        <begin position="228"/>
        <end position="251"/>
    </location>
</feature>
<feature type="transmembrane region" description="Helical" evidence="7">
    <location>
        <begin position="68"/>
        <end position="85"/>
    </location>
</feature>
<evidence type="ECO:0000256" key="6">
    <source>
        <dbReference type="SAM" id="MobiDB-lite"/>
    </source>
</evidence>
<comment type="subcellular location">
    <subcellularLocation>
        <location evidence="1">Membrane</location>
        <topology evidence="1">Multi-pass membrane protein</topology>
    </subcellularLocation>
</comment>
<dbReference type="GO" id="GO:0016020">
    <property type="term" value="C:membrane"/>
    <property type="evidence" value="ECO:0007669"/>
    <property type="project" value="UniProtKB-SubCell"/>
</dbReference>
<keyword evidence="2" id="KW-0813">Transport</keyword>
<dbReference type="GO" id="GO:0140359">
    <property type="term" value="F:ABC-type transporter activity"/>
    <property type="evidence" value="ECO:0007669"/>
    <property type="project" value="InterPro"/>
</dbReference>
<evidence type="ECO:0000256" key="3">
    <source>
        <dbReference type="ARBA" id="ARBA00022692"/>
    </source>
</evidence>
<name>A0A7S1GRE1_HEMAN</name>
<feature type="transmembrane region" description="Helical" evidence="7">
    <location>
        <begin position="97"/>
        <end position="119"/>
    </location>
</feature>
<dbReference type="InterPro" id="IPR050352">
    <property type="entry name" value="ABCG_transporters"/>
</dbReference>
<dbReference type="InterPro" id="IPR013525">
    <property type="entry name" value="ABC2_TM"/>
</dbReference>
<dbReference type="PANTHER" id="PTHR48041:SF139">
    <property type="entry name" value="PROTEIN SCARLET"/>
    <property type="match status" value="1"/>
</dbReference>
<keyword evidence="3 7" id="KW-0812">Transmembrane</keyword>
<dbReference type="EMBL" id="HBFX01004717">
    <property type="protein sequence ID" value="CAD8948406.1"/>
    <property type="molecule type" value="Transcribed_RNA"/>
</dbReference>
<dbReference type="Pfam" id="PF01061">
    <property type="entry name" value="ABC2_membrane"/>
    <property type="match status" value="1"/>
</dbReference>
<feature type="region of interest" description="Disordered" evidence="6">
    <location>
        <begin position="260"/>
        <end position="287"/>
    </location>
</feature>
<organism evidence="9">
    <name type="scientific">Hemiselmis andersenii</name>
    <name type="common">Cryptophyte alga</name>
    <dbReference type="NCBI Taxonomy" id="464988"/>
    <lineage>
        <taxon>Eukaryota</taxon>
        <taxon>Cryptophyceae</taxon>
        <taxon>Cryptomonadales</taxon>
        <taxon>Hemiselmidaceae</taxon>
        <taxon>Hemiselmis</taxon>
    </lineage>
</organism>
<dbReference type="AlphaFoldDB" id="A0A7S1GRE1"/>
<reference evidence="9" key="1">
    <citation type="submission" date="2021-01" db="EMBL/GenBank/DDBJ databases">
        <authorList>
            <person name="Corre E."/>
            <person name="Pelletier E."/>
            <person name="Niang G."/>
            <person name="Scheremetjew M."/>
            <person name="Finn R."/>
            <person name="Kale V."/>
            <person name="Holt S."/>
            <person name="Cochrane G."/>
            <person name="Meng A."/>
            <person name="Brown T."/>
            <person name="Cohen L."/>
        </authorList>
    </citation>
    <scope>NUCLEOTIDE SEQUENCE</scope>
    <source>
        <strain evidence="9">CCMP644</strain>
    </source>
</reference>